<accession>A0A915HII3</accession>
<organism evidence="1 2">
    <name type="scientific">Romanomermis culicivorax</name>
    <name type="common">Nematode worm</name>
    <dbReference type="NCBI Taxonomy" id="13658"/>
    <lineage>
        <taxon>Eukaryota</taxon>
        <taxon>Metazoa</taxon>
        <taxon>Ecdysozoa</taxon>
        <taxon>Nematoda</taxon>
        <taxon>Enoplea</taxon>
        <taxon>Dorylaimia</taxon>
        <taxon>Mermithida</taxon>
        <taxon>Mermithoidea</taxon>
        <taxon>Mermithidae</taxon>
        <taxon>Romanomermis</taxon>
    </lineage>
</organism>
<evidence type="ECO:0000313" key="1">
    <source>
        <dbReference type="Proteomes" id="UP000887565"/>
    </source>
</evidence>
<protein>
    <submittedName>
        <fullName evidence="2">Uncharacterized protein</fullName>
    </submittedName>
</protein>
<name>A0A915HII3_ROMCU</name>
<dbReference type="AlphaFoldDB" id="A0A915HII3"/>
<evidence type="ECO:0000313" key="2">
    <source>
        <dbReference type="WBParaSite" id="nRc.2.0.1.t01395-RA"/>
    </source>
</evidence>
<dbReference type="WBParaSite" id="nRc.2.0.1.t01395-RA">
    <property type="protein sequence ID" value="nRc.2.0.1.t01395-RA"/>
    <property type="gene ID" value="nRc.2.0.1.g01395"/>
</dbReference>
<keyword evidence="1" id="KW-1185">Reference proteome</keyword>
<reference evidence="2" key="1">
    <citation type="submission" date="2022-11" db="UniProtKB">
        <authorList>
            <consortium name="WormBaseParasite"/>
        </authorList>
    </citation>
    <scope>IDENTIFICATION</scope>
</reference>
<sequence>MFKKSPKITGSFYEIAGVYCFVDQSAQPLQGIGELSPQIFEMFVG</sequence>
<proteinExistence type="predicted"/>
<dbReference type="Proteomes" id="UP000887565">
    <property type="component" value="Unplaced"/>
</dbReference>